<dbReference type="InterPro" id="IPR036653">
    <property type="entry name" value="CinA-like_C"/>
</dbReference>
<dbReference type="KEGG" id="hsc:HVS_07635"/>
<dbReference type="RefSeq" id="WP_101300799.1">
    <property type="nucleotide sequence ID" value="NZ_CP025197.1"/>
</dbReference>
<sequence>MNAEILAVGTELLMGQIVNTNAQYISERLNSIGINVYFHSVVGDNPKRLESSIKLALERSDLVVITGGLGPTKDDITKEKVAEVFGKRMVLHEESLKRIKDYFVKLGREMTDNNAKQAYFPEGSIVIENNKGTAPGCIIESDNKFVVILPGPPREMQPMFDESVMPYLQKDSGYKIVSKYIRTFGIGESKLEEMIMDLVDKQEDVTIATYAKMGEVTVRLTCKCPLSEEGFDKICPFEDEIVKRLGSYVYSTENENLEKVVTKMLLENNLTIAIAESCTGGLICSKLVSVSGVSKVFNRGIISYSNDSKVQDLGVNEDTIKKYGAVSTQTAIEMAEGVKRIAGTDIGVSITGIAGPEGGTAEKPVGLMYMALAYKGNTVCKKLNLSGDRERIINVASLHVLDLIRRQIGGIEI</sequence>
<dbReference type="NCBIfam" id="TIGR00199">
    <property type="entry name" value="PncC_domain"/>
    <property type="match status" value="1"/>
</dbReference>
<dbReference type="EMBL" id="CP025197">
    <property type="protein sequence ID" value="AUG57441.1"/>
    <property type="molecule type" value="Genomic_DNA"/>
</dbReference>
<organism evidence="3 5">
    <name type="scientific">Acetivibrio saccincola</name>
    <dbReference type="NCBI Taxonomy" id="1677857"/>
    <lineage>
        <taxon>Bacteria</taxon>
        <taxon>Bacillati</taxon>
        <taxon>Bacillota</taxon>
        <taxon>Clostridia</taxon>
        <taxon>Eubacteriales</taxon>
        <taxon>Oscillospiraceae</taxon>
        <taxon>Acetivibrio</taxon>
    </lineage>
</organism>
<reference evidence="4 6" key="2">
    <citation type="journal article" date="2018" name="Syst. Appl. Microbiol.">
        <title>Characterization and high-quality draft genome sequence of Herbivorax saccincola A7, an anaerobic, alkaliphilic, thermophilic, cellulolytic, and xylanolytic bacterium.</title>
        <authorList>
            <person name="Aikawa S."/>
            <person name="Baramee S."/>
            <person name="Sermsathanaswadi J."/>
            <person name="Thianheng P."/>
            <person name="Tachaapaikoon C."/>
            <person name="Shikata A."/>
            <person name="Waeonukul R."/>
            <person name="Pason P."/>
            <person name="Ratanakhanokchai K."/>
            <person name="Kosugi A."/>
        </authorList>
    </citation>
    <scope>NUCLEOTIDE SEQUENCE [LARGE SCALE GENOMIC DNA]</scope>
    <source>
        <strain evidence="4 6">A7</strain>
    </source>
</reference>
<dbReference type="HAMAP" id="MF_00226_B">
    <property type="entry name" value="CinA_B"/>
    <property type="match status" value="1"/>
</dbReference>
<protein>
    <recommendedName>
        <fullName evidence="1">Putative competence-damage inducible protein</fullName>
    </recommendedName>
</protein>
<dbReference type="InterPro" id="IPR008135">
    <property type="entry name" value="Competence-induced_CinA"/>
</dbReference>
<evidence type="ECO:0000313" key="3">
    <source>
        <dbReference type="EMBL" id="AUG57441.1"/>
    </source>
</evidence>
<dbReference type="InterPro" id="IPR041424">
    <property type="entry name" value="CinA_KH"/>
</dbReference>
<dbReference type="SUPFAM" id="SSF142433">
    <property type="entry name" value="CinA-like"/>
    <property type="match status" value="1"/>
</dbReference>
<evidence type="ECO:0000313" key="5">
    <source>
        <dbReference type="Proteomes" id="UP000233534"/>
    </source>
</evidence>
<evidence type="ECO:0000313" key="4">
    <source>
        <dbReference type="EMBL" id="PQQ67367.1"/>
    </source>
</evidence>
<proteinExistence type="inferred from homology"/>
<dbReference type="PANTHER" id="PTHR13939:SF0">
    <property type="entry name" value="NMN AMIDOHYDROLASE-LIKE PROTEIN YFAY"/>
    <property type="match status" value="1"/>
</dbReference>
<dbReference type="CDD" id="cd00885">
    <property type="entry name" value="cinA"/>
    <property type="match status" value="1"/>
</dbReference>
<dbReference type="NCBIfam" id="NF001813">
    <property type="entry name" value="PRK00549.1"/>
    <property type="match status" value="1"/>
</dbReference>
<gene>
    <name evidence="1 3" type="primary">cinA</name>
    <name evidence="4" type="ORF">B9R14_11810</name>
    <name evidence="3" type="ORF">HVS_07635</name>
</gene>
<dbReference type="EMBL" id="NEMB01000003">
    <property type="protein sequence ID" value="PQQ67367.1"/>
    <property type="molecule type" value="Genomic_DNA"/>
</dbReference>
<dbReference type="NCBIfam" id="TIGR00200">
    <property type="entry name" value="cinA_nterm"/>
    <property type="match status" value="1"/>
</dbReference>
<dbReference type="AlphaFoldDB" id="A0A2K9ELI1"/>
<dbReference type="Proteomes" id="UP000233534">
    <property type="component" value="Chromosome"/>
</dbReference>
<evidence type="ECO:0000259" key="2">
    <source>
        <dbReference type="SMART" id="SM00852"/>
    </source>
</evidence>
<name>A0A2K9ELI1_9FIRM</name>
<dbReference type="InterPro" id="IPR050101">
    <property type="entry name" value="CinA"/>
</dbReference>
<dbReference type="OrthoDB" id="9801454at2"/>
<dbReference type="Pfam" id="PF18146">
    <property type="entry name" value="CinA_KH"/>
    <property type="match status" value="1"/>
</dbReference>
<dbReference type="InterPro" id="IPR008136">
    <property type="entry name" value="CinA_C"/>
</dbReference>
<evidence type="ECO:0000313" key="6">
    <source>
        <dbReference type="Proteomes" id="UP000239720"/>
    </source>
</evidence>
<dbReference type="Gene3D" id="3.30.70.2860">
    <property type="match status" value="1"/>
</dbReference>
<accession>A0A2K9ELI1</accession>
<dbReference type="Pfam" id="PF02464">
    <property type="entry name" value="CinA"/>
    <property type="match status" value="1"/>
</dbReference>
<dbReference type="SMART" id="SM00852">
    <property type="entry name" value="MoCF_biosynth"/>
    <property type="match status" value="1"/>
</dbReference>
<dbReference type="PIRSF" id="PIRSF006728">
    <property type="entry name" value="CinA"/>
    <property type="match status" value="1"/>
</dbReference>
<dbReference type="Gene3D" id="3.90.950.20">
    <property type="entry name" value="CinA-like"/>
    <property type="match status" value="1"/>
</dbReference>
<feature type="domain" description="MoaB/Mog" evidence="2">
    <location>
        <begin position="4"/>
        <end position="170"/>
    </location>
</feature>
<dbReference type="SUPFAM" id="SSF53218">
    <property type="entry name" value="Molybdenum cofactor biosynthesis proteins"/>
    <property type="match status" value="1"/>
</dbReference>
<comment type="similarity">
    <text evidence="1">Belongs to the CinA family.</text>
</comment>
<dbReference type="Proteomes" id="UP000239720">
    <property type="component" value="Unassembled WGS sequence"/>
</dbReference>
<keyword evidence="5" id="KW-1185">Reference proteome</keyword>
<dbReference type="NCBIfam" id="TIGR00177">
    <property type="entry name" value="molyb_syn"/>
    <property type="match status" value="1"/>
</dbReference>
<dbReference type="InterPro" id="IPR036425">
    <property type="entry name" value="MoaB/Mog-like_dom_sf"/>
</dbReference>
<reference evidence="3 5" key="1">
    <citation type="submission" date="2017-12" db="EMBL/GenBank/DDBJ databases">
        <title>Complete genome sequence of Herbivorax saccincola GGR1, a novel Cellulosome-producing hydrolytic bacterium in a thermophilic biogas plant, established by Illumina and Nanopore MinION sequencing.</title>
        <authorList>
            <person name="Pechtl A."/>
            <person name="Ruckert C."/>
            <person name="Koeck D.E."/>
            <person name="Maus I."/>
            <person name="Winkler A."/>
            <person name="Kalinowski J."/>
            <person name="Puhler A."/>
            <person name="Schwarz W.W."/>
            <person name="Zverlov V.V."/>
            <person name="Schluter A."/>
            <person name="Liebl W."/>
        </authorList>
    </citation>
    <scope>NUCLEOTIDE SEQUENCE [LARGE SCALE GENOMIC DNA]</scope>
    <source>
        <strain evidence="3">GGR1</strain>
        <strain evidence="5">SR1</strain>
    </source>
</reference>
<dbReference type="PANTHER" id="PTHR13939">
    <property type="entry name" value="NICOTINAMIDE-NUCLEOTIDE AMIDOHYDROLASE PNCC"/>
    <property type="match status" value="1"/>
</dbReference>
<evidence type="ECO:0000256" key="1">
    <source>
        <dbReference type="HAMAP-Rule" id="MF_00226"/>
    </source>
</evidence>
<dbReference type="Pfam" id="PF00994">
    <property type="entry name" value="MoCF_biosynth"/>
    <property type="match status" value="1"/>
</dbReference>
<dbReference type="Gene3D" id="3.40.980.10">
    <property type="entry name" value="MoaB/Mog-like domain"/>
    <property type="match status" value="1"/>
</dbReference>
<dbReference type="InterPro" id="IPR001453">
    <property type="entry name" value="MoaB/Mog_dom"/>
</dbReference>